<comment type="caution">
    <text evidence="1">The sequence shown here is derived from an EMBL/GenBank/DDBJ whole genome shotgun (WGS) entry which is preliminary data.</text>
</comment>
<dbReference type="InterPro" id="IPR023214">
    <property type="entry name" value="HAD_sf"/>
</dbReference>
<dbReference type="NCBIfam" id="TIGR01484">
    <property type="entry name" value="HAD-SF-IIB"/>
    <property type="match status" value="1"/>
</dbReference>
<dbReference type="GO" id="GO:0005829">
    <property type="term" value="C:cytosol"/>
    <property type="evidence" value="ECO:0007669"/>
    <property type="project" value="TreeGrafter"/>
</dbReference>
<dbReference type="GO" id="GO:0016791">
    <property type="term" value="F:phosphatase activity"/>
    <property type="evidence" value="ECO:0007669"/>
    <property type="project" value="TreeGrafter"/>
</dbReference>
<dbReference type="InterPro" id="IPR036412">
    <property type="entry name" value="HAD-like_sf"/>
</dbReference>
<keyword evidence="1" id="KW-0378">Hydrolase</keyword>
<protein>
    <submittedName>
        <fullName evidence="1">Cof-like hydrolase</fullName>
    </submittedName>
</protein>
<dbReference type="Gene3D" id="3.40.50.1000">
    <property type="entry name" value="HAD superfamily/HAD-like"/>
    <property type="match status" value="1"/>
</dbReference>
<reference evidence="1 2" key="1">
    <citation type="journal article" date="2015" name="Genome Announc.">
        <title>Expanding the biotechnology potential of lactobacilli through comparative genomics of 213 strains and associated genera.</title>
        <authorList>
            <person name="Sun Z."/>
            <person name="Harris H.M."/>
            <person name="McCann A."/>
            <person name="Guo C."/>
            <person name="Argimon S."/>
            <person name="Zhang W."/>
            <person name="Yang X."/>
            <person name="Jeffery I.B."/>
            <person name="Cooney J.C."/>
            <person name="Kagawa T.F."/>
            <person name="Liu W."/>
            <person name="Song Y."/>
            <person name="Salvetti E."/>
            <person name="Wrobel A."/>
            <person name="Rasinkangas P."/>
            <person name="Parkhill J."/>
            <person name="Rea M.C."/>
            <person name="O'Sullivan O."/>
            <person name="Ritari J."/>
            <person name="Douillard F.P."/>
            <person name="Paul Ross R."/>
            <person name="Yang R."/>
            <person name="Briner A.E."/>
            <person name="Felis G.E."/>
            <person name="de Vos W.M."/>
            <person name="Barrangou R."/>
            <person name="Klaenhammer T.R."/>
            <person name="Caufield P.W."/>
            <person name="Cui Y."/>
            <person name="Zhang H."/>
            <person name="O'Toole P.W."/>
        </authorList>
    </citation>
    <scope>NUCLEOTIDE SEQUENCE [LARGE SCALE GENOMIC DNA]</scope>
    <source>
        <strain evidence="1 2">JCM 17158</strain>
    </source>
</reference>
<accession>A0A0R1JMD2</accession>
<dbReference type="STRING" id="1291734.FD02_GL001465"/>
<dbReference type="AlphaFoldDB" id="A0A0R1JMD2"/>
<evidence type="ECO:0000313" key="2">
    <source>
        <dbReference type="Proteomes" id="UP000051804"/>
    </source>
</evidence>
<dbReference type="Pfam" id="PF08282">
    <property type="entry name" value="Hydrolase_3"/>
    <property type="match status" value="1"/>
</dbReference>
<organism evidence="1 2">
    <name type="scientific">Lacticaseibacillus nasuensis JCM 17158</name>
    <dbReference type="NCBI Taxonomy" id="1291734"/>
    <lineage>
        <taxon>Bacteria</taxon>
        <taxon>Bacillati</taxon>
        <taxon>Bacillota</taxon>
        <taxon>Bacilli</taxon>
        <taxon>Lactobacillales</taxon>
        <taxon>Lactobacillaceae</taxon>
        <taxon>Lacticaseibacillus</taxon>
    </lineage>
</organism>
<dbReference type="Proteomes" id="UP000051804">
    <property type="component" value="Unassembled WGS sequence"/>
</dbReference>
<dbReference type="SUPFAM" id="SSF56784">
    <property type="entry name" value="HAD-like"/>
    <property type="match status" value="1"/>
</dbReference>
<dbReference type="PROSITE" id="PS01229">
    <property type="entry name" value="COF_2"/>
    <property type="match status" value="1"/>
</dbReference>
<dbReference type="NCBIfam" id="TIGR00099">
    <property type="entry name" value="Cof-subfamily"/>
    <property type="match status" value="1"/>
</dbReference>
<gene>
    <name evidence="1" type="ORF">FD02_GL001465</name>
</gene>
<name>A0A0R1JMD2_9LACO</name>
<dbReference type="PATRIC" id="fig|1291734.4.peg.1508"/>
<dbReference type="PANTHER" id="PTHR10000:SF8">
    <property type="entry name" value="HAD SUPERFAMILY HYDROLASE-LIKE, TYPE 3"/>
    <property type="match status" value="1"/>
</dbReference>
<dbReference type="InterPro" id="IPR000150">
    <property type="entry name" value="Cof"/>
</dbReference>
<dbReference type="EMBL" id="AZDJ01000022">
    <property type="protein sequence ID" value="KRK72493.1"/>
    <property type="molecule type" value="Genomic_DNA"/>
</dbReference>
<dbReference type="PANTHER" id="PTHR10000">
    <property type="entry name" value="PHOSPHOSERINE PHOSPHATASE"/>
    <property type="match status" value="1"/>
</dbReference>
<dbReference type="Gene3D" id="3.30.1240.10">
    <property type="match status" value="1"/>
</dbReference>
<keyword evidence="2" id="KW-1185">Reference proteome</keyword>
<dbReference type="InterPro" id="IPR006379">
    <property type="entry name" value="HAD-SF_hydro_IIB"/>
</dbReference>
<proteinExistence type="predicted"/>
<dbReference type="GO" id="GO:0000287">
    <property type="term" value="F:magnesium ion binding"/>
    <property type="evidence" value="ECO:0007669"/>
    <property type="project" value="TreeGrafter"/>
</dbReference>
<sequence length="259" mass="26704">MDGTILDATGRVTAATAAAVRKRGLPLTLVSARAPVEMAAAMTALGLTGPQVAFNGALIFTPTATGYHPLAARPLPAGAARAVIELVTQQFPAVSVSVYDDQRWLATRFDEGVTHEAAITGVQPQLVANLAAELDDPVSVFKVMLITFDEALLTRVLVAVQALALPGIIATRSVTGYIEVTAAGADKSAGVAAIMASARVAATDAVAFGDGHNDLPMFRLVSWPIAMGNAAPEVKQAARLVTKANTADGVAYALQHLLP</sequence>
<evidence type="ECO:0000313" key="1">
    <source>
        <dbReference type="EMBL" id="KRK72493.1"/>
    </source>
</evidence>